<dbReference type="Pfam" id="PF02207">
    <property type="entry name" value="zf-UBR"/>
    <property type="match status" value="1"/>
</dbReference>
<feature type="region of interest" description="Disordered" evidence="4">
    <location>
        <begin position="82"/>
        <end position="103"/>
    </location>
</feature>
<dbReference type="OrthoDB" id="5795902at2759"/>
<accession>A0A5N5QFM1</accession>
<dbReference type="InterPro" id="IPR047506">
    <property type="entry name" value="UBR7-like_UBR-box"/>
</dbReference>
<feature type="region of interest" description="Disordered" evidence="4">
    <location>
        <begin position="173"/>
        <end position="196"/>
    </location>
</feature>
<dbReference type="InterPro" id="IPR003126">
    <property type="entry name" value="Znf_UBR"/>
</dbReference>
<feature type="region of interest" description="Disordered" evidence="4">
    <location>
        <begin position="557"/>
        <end position="600"/>
    </location>
</feature>
<evidence type="ECO:0000256" key="2">
    <source>
        <dbReference type="ARBA" id="ARBA00022771"/>
    </source>
</evidence>
<dbReference type="SMART" id="SM00396">
    <property type="entry name" value="ZnF_UBR1"/>
    <property type="match status" value="1"/>
</dbReference>
<dbReference type="SUPFAM" id="SSF57903">
    <property type="entry name" value="FYVE/PHD zinc finger"/>
    <property type="match status" value="1"/>
</dbReference>
<organism evidence="6 7">
    <name type="scientific">Ceratobasidium theobromae</name>
    <dbReference type="NCBI Taxonomy" id="1582974"/>
    <lineage>
        <taxon>Eukaryota</taxon>
        <taxon>Fungi</taxon>
        <taxon>Dikarya</taxon>
        <taxon>Basidiomycota</taxon>
        <taxon>Agaricomycotina</taxon>
        <taxon>Agaricomycetes</taxon>
        <taxon>Cantharellales</taxon>
        <taxon>Ceratobasidiaceae</taxon>
        <taxon>Ceratobasidium</taxon>
    </lineage>
</organism>
<comment type="caution">
    <text evidence="6">The sequence shown here is derived from an EMBL/GenBank/DDBJ whole genome shotgun (WGS) entry which is preliminary data.</text>
</comment>
<evidence type="ECO:0000259" key="5">
    <source>
        <dbReference type="SMART" id="SM00396"/>
    </source>
</evidence>
<evidence type="ECO:0000256" key="3">
    <source>
        <dbReference type="ARBA" id="ARBA00022833"/>
    </source>
</evidence>
<proteinExistence type="predicted"/>
<dbReference type="GO" id="GO:0005737">
    <property type="term" value="C:cytoplasm"/>
    <property type="evidence" value="ECO:0007669"/>
    <property type="project" value="TreeGrafter"/>
</dbReference>
<dbReference type="InterPro" id="IPR040204">
    <property type="entry name" value="UBR7"/>
</dbReference>
<evidence type="ECO:0000313" key="7">
    <source>
        <dbReference type="Proteomes" id="UP000383932"/>
    </source>
</evidence>
<dbReference type="GO" id="GO:0061630">
    <property type="term" value="F:ubiquitin protein ligase activity"/>
    <property type="evidence" value="ECO:0007669"/>
    <property type="project" value="InterPro"/>
</dbReference>
<reference evidence="6 7" key="1">
    <citation type="journal article" date="2019" name="Fungal Biol. Biotechnol.">
        <title>Draft genome sequence of fastidious pathogen Ceratobasidium theobromae, which causes vascular-streak dieback in Theobroma cacao.</title>
        <authorList>
            <person name="Ali S.S."/>
            <person name="Asman A."/>
            <person name="Shao J."/>
            <person name="Firmansyah A.P."/>
            <person name="Susilo A.W."/>
            <person name="Rosmana A."/>
            <person name="McMahon P."/>
            <person name="Junaid M."/>
            <person name="Guest D."/>
            <person name="Kheng T.Y."/>
            <person name="Meinhardt L.W."/>
            <person name="Bailey B.A."/>
        </authorList>
    </citation>
    <scope>NUCLEOTIDE SEQUENCE [LARGE SCALE GENOMIC DNA]</scope>
    <source>
        <strain evidence="6 7">CT2</strain>
    </source>
</reference>
<protein>
    <submittedName>
        <fullName evidence="6">Metaphase-anaphase transition protein (Mlo2)</fullName>
    </submittedName>
</protein>
<keyword evidence="3" id="KW-0862">Zinc</keyword>
<keyword evidence="1" id="KW-0479">Metal-binding</keyword>
<dbReference type="Proteomes" id="UP000383932">
    <property type="component" value="Unassembled WGS sequence"/>
</dbReference>
<dbReference type="Pfam" id="PF00628">
    <property type="entry name" value="PHD"/>
    <property type="match status" value="1"/>
</dbReference>
<dbReference type="InterPro" id="IPR011011">
    <property type="entry name" value="Znf_FYVE_PHD"/>
</dbReference>
<evidence type="ECO:0000256" key="4">
    <source>
        <dbReference type="SAM" id="MobiDB-lite"/>
    </source>
</evidence>
<feature type="domain" description="UBR-type" evidence="5">
    <location>
        <begin position="326"/>
        <end position="391"/>
    </location>
</feature>
<dbReference type="CDD" id="cd19677">
    <property type="entry name" value="UBR-box_UBR7"/>
    <property type="match status" value="1"/>
</dbReference>
<evidence type="ECO:0000256" key="1">
    <source>
        <dbReference type="ARBA" id="ARBA00022723"/>
    </source>
</evidence>
<dbReference type="PANTHER" id="PTHR13513:SF9">
    <property type="entry name" value="E3 UBIQUITIN-PROTEIN LIGASE UBR7-RELATED"/>
    <property type="match status" value="1"/>
</dbReference>
<dbReference type="AlphaFoldDB" id="A0A5N5QFM1"/>
<dbReference type="InterPro" id="IPR019787">
    <property type="entry name" value="Znf_PHD-finger"/>
</dbReference>
<dbReference type="InterPro" id="IPR013083">
    <property type="entry name" value="Znf_RING/FYVE/PHD"/>
</dbReference>
<dbReference type="GO" id="GO:0008270">
    <property type="term" value="F:zinc ion binding"/>
    <property type="evidence" value="ECO:0007669"/>
    <property type="project" value="UniProtKB-KW"/>
</dbReference>
<evidence type="ECO:0000313" key="6">
    <source>
        <dbReference type="EMBL" id="KAB5590419.1"/>
    </source>
</evidence>
<feature type="region of interest" description="Disordered" evidence="4">
    <location>
        <begin position="455"/>
        <end position="484"/>
    </location>
</feature>
<sequence>MAPRPQPFDGTICGRNGNKNRILAQRSSKRGYVCAGASARTGSARVGGSSTPQIMDQVGVVVAVGGAVAVGAVGTVGAVGSGPGRRIEDRPPPAGKCQSGGPLLASRTTGDDVLCGERRGGVWACLEGSGSIENGVGVSCHIVTRNSLAEKQTLVSSQLDKLPYATSIANVPLHAGPNGRANESQEMLKRGLSHPGAAPQKGSVLASLPAVCSFHLAVAQLTRVAFSAIGRHVDHAPQKPPVASQRHRSAFVSLGFWTLYHYTESTQLLNSSPSVQRVRYGGDPSRKSLSAGACWSMASPLDLDALVSQQAALVREASLALPGDFTQCTYDLGPLKQAVYLCLGCHSPRGICGACSIACHGDHEQIELFPKRNFRCDCPTTALAHPCSLKSPPQPPNDNAYGQNYHGGGTFCRCSSLYDVKRERETMVQCLACEDWFHESCLNLRDRVPPRDLPQPGIGETIEGGPQVQTRAQTRPDDDGASDATSLCSDADLVPALLAGHSYDTLICGACVVKNTTLRRYAGTPGARMVVLGGSGGKNGLFGILGEDMDEVVGGAGTKRRAQADNVPPSKRPRADDHPDAKPVPGPSNDDPCTAPPINSAAQDILDNLDSPASDPRAYGDCYPPLLAHPYLLEEEEVYEPPKDPDAGLSLEELGMRALSTLPHERALDSIRAYNAMRDDLMLYLRPFAESGREVREEDITAFFEQRRRR</sequence>
<keyword evidence="2" id="KW-0863">Zinc-finger</keyword>
<dbReference type="PANTHER" id="PTHR13513">
    <property type="entry name" value="E3 UBIQUITIN-PROTEIN LIGASE UBR7"/>
    <property type="match status" value="1"/>
</dbReference>
<keyword evidence="7" id="KW-1185">Reference proteome</keyword>
<dbReference type="Gene3D" id="3.30.40.10">
    <property type="entry name" value="Zinc/RING finger domain, C3HC4 (zinc finger)"/>
    <property type="match status" value="1"/>
</dbReference>
<name>A0A5N5QFM1_9AGAM</name>
<dbReference type="EMBL" id="SSOP01000171">
    <property type="protein sequence ID" value="KAB5590419.1"/>
    <property type="molecule type" value="Genomic_DNA"/>
</dbReference>
<gene>
    <name evidence="6" type="ORF">CTheo_6136</name>
</gene>